<dbReference type="Proteomes" id="UP000009022">
    <property type="component" value="Unassembled WGS sequence"/>
</dbReference>
<protein>
    <submittedName>
        <fullName evidence="1">Uncharacterized protein</fullName>
    </submittedName>
</protein>
<sequence length="110" mass="13142">MAGQCHLWIDRYLLQKGKKTLNKPWIGLLTNWLDMENYYDQVVEDLMMRNRTRTLPSNLPNNISDIICKKRRHASFTTDINDRYDDEKEISYDKEDPALMDDFSFDETAF</sequence>
<keyword evidence="2" id="KW-1185">Reference proteome</keyword>
<reference evidence="1 2" key="1">
    <citation type="journal article" date="2008" name="Nature">
        <title>The Trichoplax genome and the nature of placozoans.</title>
        <authorList>
            <person name="Srivastava M."/>
            <person name="Begovic E."/>
            <person name="Chapman J."/>
            <person name="Putnam N.H."/>
            <person name="Hellsten U."/>
            <person name="Kawashima T."/>
            <person name="Kuo A."/>
            <person name="Mitros T."/>
            <person name="Salamov A."/>
            <person name="Carpenter M.L."/>
            <person name="Signorovitch A.Y."/>
            <person name="Moreno M.A."/>
            <person name="Kamm K."/>
            <person name="Grimwood J."/>
            <person name="Schmutz J."/>
            <person name="Shapiro H."/>
            <person name="Grigoriev I.V."/>
            <person name="Buss L.W."/>
            <person name="Schierwater B."/>
            <person name="Dellaporta S.L."/>
            <person name="Rokhsar D.S."/>
        </authorList>
    </citation>
    <scope>NUCLEOTIDE SEQUENCE [LARGE SCALE GENOMIC DNA]</scope>
    <source>
        <strain evidence="1 2">Grell-BS-1999</strain>
    </source>
</reference>
<gene>
    <name evidence="1" type="ORF">TRIADDRAFT_61198</name>
</gene>
<dbReference type="EMBL" id="DS985260">
    <property type="protein sequence ID" value="EDV20404.1"/>
    <property type="molecule type" value="Genomic_DNA"/>
</dbReference>
<proteinExistence type="predicted"/>
<name>B3SAA9_TRIAD</name>
<dbReference type="AlphaFoldDB" id="B3SAA9"/>
<dbReference type="GeneID" id="6758391"/>
<organism evidence="1 2">
    <name type="scientific">Trichoplax adhaerens</name>
    <name type="common">Trichoplax reptans</name>
    <dbReference type="NCBI Taxonomy" id="10228"/>
    <lineage>
        <taxon>Eukaryota</taxon>
        <taxon>Metazoa</taxon>
        <taxon>Placozoa</taxon>
        <taxon>Uniplacotomia</taxon>
        <taxon>Trichoplacea</taxon>
        <taxon>Trichoplacidae</taxon>
        <taxon>Trichoplax</taxon>
    </lineage>
</organism>
<evidence type="ECO:0000313" key="2">
    <source>
        <dbReference type="Proteomes" id="UP000009022"/>
    </source>
</evidence>
<dbReference type="HOGENOM" id="CLU_2174163_0_0_1"/>
<evidence type="ECO:0000313" key="1">
    <source>
        <dbReference type="EMBL" id="EDV20404.1"/>
    </source>
</evidence>
<dbReference type="RefSeq" id="XP_002117098.1">
    <property type="nucleotide sequence ID" value="XM_002117062.1"/>
</dbReference>
<dbReference type="CTD" id="6758391"/>
<dbReference type="KEGG" id="tad:TRIADDRAFT_61198"/>
<accession>B3SAA9</accession>
<dbReference type="InParanoid" id="B3SAA9"/>